<name>A0A6J5PAW9_9CAUD</name>
<gene>
    <name evidence="2" type="ORF">UFOVP828_84</name>
</gene>
<dbReference type="EMBL" id="LR796766">
    <property type="protein sequence ID" value="CAB4164714.1"/>
    <property type="molecule type" value="Genomic_DNA"/>
</dbReference>
<evidence type="ECO:0000256" key="1">
    <source>
        <dbReference type="SAM" id="Coils"/>
    </source>
</evidence>
<evidence type="ECO:0000313" key="2">
    <source>
        <dbReference type="EMBL" id="CAB4164714.1"/>
    </source>
</evidence>
<accession>A0A6J5PAW9</accession>
<organism evidence="2">
    <name type="scientific">uncultured Caudovirales phage</name>
    <dbReference type="NCBI Taxonomy" id="2100421"/>
    <lineage>
        <taxon>Viruses</taxon>
        <taxon>Duplodnaviria</taxon>
        <taxon>Heunggongvirae</taxon>
        <taxon>Uroviricota</taxon>
        <taxon>Caudoviricetes</taxon>
        <taxon>Peduoviridae</taxon>
        <taxon>Maltschvirus</taxon>
        <taxon>Maltschvirus maltsch</taxon>
    </lineage>
</organism>
<proteinExistence type="predicted"/>
<feature type="coiled-coil region" evidence="1">
    <location>
        <begin position="16"/>
        <end position="43"/>
    </location>
</feature>
<protein>
    <submittedName>
        <fullName evidence="2">Uncharacterized protein</fullName>
    </submittedName>
</protein>
<sequence length="152" mass="17313">MAGKAINVKVARTKVIKALEVKVQEMQNQKMNYELAYSKYEDDHKAWKDEVAKIAYANFDITSTSKKSVTTRNAWGNDDSLRVDVEVEIDKSKVPAEPEAPQNVFQSSGYGRTYIGNYEERIAEMQNAIRILNMSDEELVSTSTYQSVSRYL</sequence>
<keyword evidence="1" id="KW-0175">Coiled coil</keyword>
<reference evidence="2" key="1">
    <citation type="submission" date="2020-04" db="EMBL/GenBank/DDBJ databases">
        <authorList>
            <person name="Chiriac C."/>
            <person name="Salcher M."/>
            <person name="Ghai R."/>
            <person name="Kavagutti S V."/>
        </authorList>
    </citation>
    <scope>NUCLEOTIDE SEQUENCE</scope>
</reference>